<dbReference type="GO" id="GO:0016787">
    <property type="term" value="F:hydrolase activity"/>
    <property type="evidence" value="ECO:0007669"/>
    <property type="project" value="UniProtKB-KW"/>
</dbReference>
<evidence type="ECO:0000256" key="9">
    <source>
        <dbReference type="ARBA" id="ARBA00023299"/>
    </source>
</evidence>
<dbReference type="InterPro" id="IPR036412">
    <property type="entry name" value="HAD-like_sf"/>
</dbReference>
<evidence type="ECO:0000256" key="10">
    <source>
        <dbReference type="ARBA" id="ARBA00048138"/>
    </source>
</evidence>
<evidence type="ECO:0000256" key="6">
    <source>
        <dbReference type="ARBA" id="ARBA00022723"/>
    </source>
</evidence>
<evidence type="ECO:0000256" key="1">
    <source>
        <dbReference type="ARBA" id="ARBA00001946"/>
    </source>
</evidence>
<keyword evidence="5" id="KW-0028">Amino-acid biosynthesis</keyword>
<evidence type="ECO:0000256" key="2">
    <source>
        <dbReference type="ARBA" id="ARBA00005135"/>
    </source>
</evidence>
<dbReference type="PANTHER" id="PTHR43344:SF2">
    <property type="entry name" value="PHOSPHOSERINE PHOSPHATASE"/>
    <property type="match status" value="1"/>
</dbReference>
<dbReference type="EC" id="3.1.3.3" evidence="4"/>
<reference evidence="13" key="1">
    <citation type="journal article" date="2019" name="Int. J. Syst. Evol. Microbiol.">
        <title>The Global Catalogue of Microorganisms (GCM) 10K type strain sequencing project: providing services to taxonomists for standard genome sequencing and annotation.</title>
        <authorList>
            <consortium name="The Broad Institute Genomics Platform"/>
            <consortium name="The Broad Institute Genome Sequencing Center for Infectious Disease"/>
            <person name="Wu L."/>
            <person name="Ma J."/>
        </authorList>
    </citation>
    <scope>NUCLEOTIDE SEQUENCE [LARGE SCALE GENOMIC DNA]</scope>
    <source>
        <strain evidence="13">XZYJT-10</strain>
    </source>
</reference>
<gene>
    <name evidence="12" type="ORF">ACFQS1_39980</name>
</gene>
<comment type="similarity">
    <text evidence="3">Belongs to the HAD-like hydrolase superfamily. SerB family.</text>
</comment>
<dbReference type="InterPro" id="IPR023214">
    <property type="entry name" value="HAD_sf"/>
</dbReference>
<dbReference type="Proteomes" id="UP001596548">
    <property type="component" value="Unassembled WGS sequence"/>
</dbReference>
<keyword evidence="6" id="KW-0479">Metal-binding</keyword>
<evidence type="ECO:0000313" key="12">
    <source>
        <dbReference type="EMBL" id="MFC7280175.1"/>
    </source>
</evidence>
<evidence type="ECO:0000256" key="8">
    <source>
        <dbReference type="ARBA" id="ARBA00022842"/>
    </source>
</evidence>
<dbReference type="EMBL" id="JBHTBJ010000082">
    <property type="protein sequence ID" value="MFC7280175.1"/>
    <property type="molecule type" value="Genomic_DNA"/>
</dbReference>
<dbReference type="RefSeq" id="WP_378978212.1">
    <property type="nucleotide sequence ID" value="NZ_JBHTBJ010000082.1"/>
</dbReference>
<evidence type="ECO:0000256" key="5">
    <source>
        <dbReference type="ARBA" id="ARBA00022605"/>
    </source>
</evidence>
<evidence type="ECO:0000256" key="11">
    <source>
        <dbReference type="ARBA" id="ARBA00048523"/>
    </source>
</evidence>
<name>A0ABW2I5L7_9ACTN</name>
<dbReference type="NCBIfam" id="TIGR01488">
    <property type="entry name" value="HAD-SF-IB"/>
    <property type="match status" value="1"/>
</dbReference>
<keyword evidence="7 12" id="KW-0378">Hydrolase</keyword>
<keyword evidence="8" id="KW-0460">Magnesium</keyword>
<comment type="catalytic activity">
    <reaction evidence="10">
        <text>O-phospho-L-serine + H2O = L-serine + phosphate</text>
        <dbReference type="Rhea" id="RHEA:21208"/>
        <dbReference type="ChEBI" id="CHEBI:15377"/>
        <dbReference type="ChEBI" id="CHEBI:33384"/>
        <dbReference type="ChEBI" id="CHEBI:43474"/>
        <dbReference type="ChEBI" id="CHEBI:57524"/>
        <dbReference type="EC" id="3.1.3.3"/>
    </reaction>
</comment>
<comment type="catalytic activity">
    <reaction evidence="11">
        <text>O-phospho-D-serine + H2O = D-serine + phosphate</text>
        <dbReference type="Rhea" id="RHEA:24873"/>
        <dbReference type="ChEBI" id="CHEBI:15377"/>
        <dbReference type="ChEBI" id="CHEBI:35247"/>
        <dbReference type="ChEBI" id="CHEBI:43474"/>
        <dbReference type="ChEBI" id="CHEBI:58680"/>
        <dbReference type="EC" id="3.1.3.3"/>
    </reaction>
</comment>
<dbReference type="PANTHER" id="PTHR43344">
    <property type="entry name" value="PHOSPHOSERINE PHOSPHATASE"/>
    <property type="match status" value="1"/>
</dbReference>
<dbReference type="Pfam" id="PF12710">
    <property type="entry name" value="HAD"/>
    <property type="match status" value="1"/>
</dbReference>
<keyword evidence="13" id="KW-1185">Reference proteome</keyword>
<proteinExistence type="inferred from homology"/>
<dbReference type="Gene3D" id="3.40.50.1000">
    <property type="entry name" value="HAD superfamily/HAD-like"/>
    <property type="match status" value="1"/>
</dbReference>
<comment type="cofactor">
    <cofactor evidence="1">
        <name>Mg(2+)</name>
        <dbReference type="ChEBI" id="CHEBI:18420"/>
    </cofactor>
</comment>
<evidence type="ECO:0000256" key="7">
    <source>
        <dbReference type="ARBA" id="ARBA00022801"/>
    </source>
</evidence>
<protein>
    <recommendedName>
        <fullName evidence="4">phosphoserine phosphatase</fullName>
        <ecNumber evidence="4">3.1.3.3</ecNumber>
    </recommendedName>
</protein>
<keyword evidence="9" id="KW-0718">Serine biosynthesis</keyword>
<dbReference type="InterPro" id="IPR050582">
    <property type="entry name" value="HAD-like_SerB"/>
</dbReference>
<sequence length="219" mass="23510">MPSSTPVGAIFFDVDGTLVPNTSSSAYLAGFMGHQEEVNRVERDYANGILTNQQVSAVDAAGWAGQTHSNVMRWLTGLPLVDGISDVVEWSKQRRLEPILATLAWEPVGKYLASRFGFHSYCGSQLEIVDGAYTGNVIGSFDEYDKLNFAIRQAELLGFPIGHCAAIGDSRSDLPLFEAVGLSVAFNASEGVRRKASATATGPDIRAVIPSLASHFART</sequence>
<evidence type="ECO:0000313" key="13">
    <source>
        <dbReference type="Proteomes" id="UP001596548"/>
    </source>
</evidence>
<accession>A0ABW2I5L7</accession>
<evidence type="ECO:0000256" key="4">
    <source>
        <dbReference type="ARBA" id="ARBA00012640"/>
    </source>
</evidence>
<comment type="caution">
    <text evidence="12">The sequence shown here is derived from an EMBL/GenBank/DDBJ whole genome shotgun (WGS) entry which is preliminary data.</text>
</comment>
<organism evidence="12 13">
    <name type="scientific">Paractinoplanes rhizophilus</name>
    <dbReference type="NCBI Taxonomy" id="1416877"/>
    <lineage>
        <taxon>Bacteria</taxon>
        <taxon>Bacillati</taxon>
        <taxon>Actinomycetota</taxon>
        <taxon>Actinomycetes</taxon>
        <taxon>Micromonosporales</taxon>
        <taxon>Micromonosporaceae</taxon>
        <taxon>Paractinoplanes</taxon>
    </lineage>
</organism>
<evidence type="ECO:0000256" key="3">
    <source>
        <dbReference type="ARBA" id="ARBA00009184"/>
    </source>
</evidence>
<comment type="pathway">
    <text evidence="2">Amino-acid biosynthesis; L-serine biosynthesis; L-serine from 3-phospho-D-glycerate: step 3/3.</text>
</comment>
<dbReference type="SUPFAM" id="SSF56784">
    <property type="entry name" value="HAD-like"/>
    <property type="match status" value="1"/>
</dbReference>